<dbReference type="InterPro" id="IPR009061">
    <property type="entry name" value="DNA-bd_dom_put_sf"/>
</dbReference>
<accession>A0A0N4UU15</accession>
<reference evidence="3" key="1">
    <citation type="submission" date="2017-02" db="UniProtKB">
        <authorList>
            <consortium name="WormBaseParasite"/>
        </authorList>
    </citation>
    <scope>IDENTIFICATION</scope>
</reference>
<keyword evidence="2" id="KW-1185">Reference proteome</keyword>
<proteinExistence type="predicted"/>
<dbReference type="Gene3D" id="1.10.238.160">
    <property type="match status" value="1"/>
</dbReference>
<dbReference type="WBParaSite" id="EVEC_0000085601-mRNA-1">
    <property type="protein sequence ID" value="EVEC_0000085601-mRNA-1"/>
    <property type="gene ID" value="EVEC_0000085601"/>
</dbReference>
<dbReference type="SUPFAM" id="SSF46955">
    <property type="entry name" value="Putative DNA-binding domain"/>
    <property type="match status" value="1"/>
</dbReference>
<reference evidence="1 2" key="2">
    <citation type="submission" date="2018-10" db="EMBL/GenBank/DDBJ databases">
        <authorList>
            <consortium name="Pathogen Informatics"/>
        </authorList>
    </citation>
    <scope>NUCLEOTIDE SEQUENCE [LARGE SCALE GENOMIC DNA]</scope>
</reference>
<dbReference type="Proteomes" id="UP000274131">
    <property type="component" value="Unassembled WGS sequence"/>
</dbReference>
<sequence>MQAVFSSPSPAPVTPLMPQPDITQERFLRLPEVMHLCGLSRSTIYELIRKGEFPPQVSLGGKNVAWLHSEVTAWMAGRIAGRKRGLSVAAKSAAGRENPCNSKATYDAPCVFFCVAINATERQIMVWRVVCRAGMILFAIACYATESMVAQAGQPPGWPVFFEAGILTPVWAIAIERENSGDS</sequence>
<protein>
    <submittedName>
        <fullName evidence="3">AlpA family phage regulatory protein</fullName>
    </submittedName>
</protein>
<gene>
    <name evidence="1" type="ORF">EVEC_LOCUS580</name>
</gene>
<dbReference type="AlphaFoldDB" id="A0A0N4UU15"/>
<dbReference type="InterPro" id="IPR052931">
    <property type="entry name" value="Prophage_regulatory_activator"/>
</dbReference>
<evidence type="ECO:0000313" key="3">
    <source>
        <dbReference type="WBParaSite" id="EVEC_0000085601-mRNA-1"/>
    </source>
</evidence>
<organism evidence="3">
    <name type="scientific">Enterobius vermicularis</name>
    <name type="common">Human pinworm</name>
    <dbReference type="NCBI Taxonomy" id="51028"/>
    <lineage>
        <taxon>Eukaryota</taxon>
        <taxon>Metazoa</taxon>
        <taxon>Ecdysozoa</taxon>
        <taxon>Nematoda</taxon>
        <taxon>Chromadorea</taxon>
        <taxon>Rhabditida</taxon>
        <taxon>Spirurina</taxon>
        <taxon>Oxyuridomorpha</taxon>
        <taxon>Oxyuroidea</taxon>
        <taxon>Oxyuridae</taxon>
        <taxon>Enterobius</taxon>
    </lineage>
</organism>
<dbReference type="OrthoDB" id="2284298at2759"/>
<dbReference type="PANTHER" id="PTHR36154:SF1">
    <property type="entry name" value="DNA-BINDING TRANSCRIPTIONAL ACTIVATOR ALPA"/>
    <property type="match status" value="1"/>
</dbReference>
<dbReference type="Pfam" id="PF10554">
    <property type="entry name" value="Phage_ASH"/>
    <property type="match status" value="1"/>
</dbReference>
<dbReference type="InterPro" id="IPR018880">
    <property type="entry name" value="Phage_P4_Ash"/>
</dbReference>
<dbReference type="Pfam" id="PF05930">
    <property type="entry name" value="Phage_AlpA"/>
    <property type="match status" value="1"/>
</dbReference>
<dbReference type="PANTHER" id="PTHR36154">
    <property type="entry name" value="DNA-BINDING TRANSCRIPTIONAL ACTIVATOR ALPA"/>
    <property type="match status" value="1"/>
</dbReference>
<evidence type="ECO:0000313" key="1">
    <source>
        <dbReference type="EMBL" id="VDD85437.1"/>
    </source>
</evidence>
<dbReference type="InterPro" id="IPR010260">
    <property type="entry name" value="AlpA"/>
</dbReference>
<name>A0A0N4UU15_ENTVE</name>
<dbReference type="EMBL" id="UXUI01001418">
    <property type="protein sequence ID" value="VDD85437.1"/>
    <property type="molecule type" value="Genomic_DNA"/>
</dbReference>
<evidence type="ECO:0000313" key="2">
    <source>
        <dbReference type="Proteomes" id="UP000274131"/>
    </source>
</evidence>